<evidence type="ECO:0000313" key="3">
    <source>
        <dbReference type="EMBL" id="MEZ0474622.1"/>
    </source>
</evidence>
<dbReference type="PROSITE" id="PS50943">
    <property type="entry name" value="HTH_CROC1"/>
    <property type="match status" value="1"/>
</dbReference>
<dbReference type="InterPro" id="IPR050807">
    <property type="entry name" value="TransReg_Diox_bact_type"/>
</dbReference>
<name>A0ABV4HPG6_9GAMM</name>
<dbReference type="InterPro" id="IPR001387">
    <property type="entry name" value="Cro/C1-type_HTH"/>
</dbReference>
<comment type="caution">
    <text evidence="3">The sequence shown here is derived from an EMBL/GenBank/DDBJ whole genome shotgun (WGS) entry which is preliminary data.</text>
</comment>
<keyword evidence="1" id="KW-0238">DNA-binding</keyword>
<dbReference type="CDD" id="cd00093">
    <property type="entry name" value="HTH_XRE"/>
    <property type="match status" value="1"/>
</dbReference>
<evidence type="ECO:0000259" key="2">
    <source>
        <dbReference type="PROSITE" id="PS50943"/>
    </source>
</evidence>
<accession>A0ABV4HPG6</accession>
<proteinExistence type="predicted"/>
<sequence length="84" mass="9049">MTLSPMNGTSRVLTKAFGRVVSQARREAGWTQEELAHRAGVHRTYVGDLENGRKSPTLDVVETLARAFGRPANELIAAAEALGS</sequence>
<organism evidence="3 4">
    <name type="scientific">Luteimonas salinilitoris</name>
    <dbReference type="NCBI Taxonomy" id="3237697"/>
    <lineage>
        <taxon>Bacteria</taxon>
        <taxon>Pseudomonadati</taxon>
        <taxon>Pseudomonadota</taxon>
        <taxon>Gammaproteobacteria</taxon>
        <taxon>Lysobacterales</taxon>
        <taxon>Lysobacteraceae</taxon>
        <taxon>Luteimonas</taxon>
    </lineage>
</organism>
<dbReference type="Proteomes" id="UP001566331">
    <property type="component" value="Unassembled WGS sequence"/>
</dbReference>
<protein>
    <submittedName>
        <fullName evidence="3">Helix-turn-helix domain-containing protein</fullName>
    </submittedName>
</protein>
<dbReference type="RefSeq" id="WP_370563942.1">
    <property type="nucleotide sequence ID" value="NZ_JBFWIB010000005.1"/>
</dbReference>
<gene>
    <name evidence="3" type="ORF">AB6713_08315</name>
</gene>
<dbReference type="Pfam" id="PF01381">
    <property type="entry name" value="HTH_3"/>
    <property type="match status" value="1"/>
</dbReference>
<dbReference type="SMART" id="SM00530">
    <property type="entry name" value="HTH_XRE"/>
    <property type="match status" value="1"/>
</dbReference>
<dbReference type="Gene3D" id="1.10.260.40">
    <property type="entry name" value="lambda repressor-like DNA-binding domains"/>
    <property type="match status" value="1"/>
</dbReference>
<dbReference type="EMBL" id="JBFWIC010000008">
    <property type="protein sequence ID" value="MEZ0474622.1"/>
    <property type="molecule type" value="Genomic_DNA"/>
</dbReference>
<dbReference type="SUPFAM" id="SSF47413">
    <property type="entry name" value="lambda repressor-like DNA-binding domains"/>
    <property type="match status" value="1"/>
</dbReference>
<feature type="domain" description="HTH cro/C1-type" evidence="2">
    <location>
        <begin position="21"/>
        <end position="75"/>
    </location>
</feature>
<dbReference type="PANTHER" id="PTHR46797">
    <property type="entry name" value="HTH-TYPE TRANSCRIPTIONAL REGULATOR"/>
    <property type="match status" value="1"/>
</dbReference>
<dbReference type="InterPro" id="IPR010982">
    <property type="entry name" value="Lambda_DNA-bd_dom_sf"/>
</dbReference>
<keyword evidence="4" id="KW-1185">Reference proteome</keyword>
<dbReference type="PANTHER" id="PTHR46797:SF1">
    <property type="entry name" value="METHYLPHOSPHONATE SYNTHASE"/>
    <property type="match status" value="1"/>
</dbReference>
<evidence type="ECO:0000313" key="4">
    <source>
        <dbReference type="Proteomes" id="UP001566331"/>
    </source>
</evidence>
<reference evidence="3 4" key="1">
    <citation type="submission" date="2024-07" db="EMBL/GenBank/DDBJ databases">
        <title>Luteimonas salilacus sp. nov., isolated from the shore soil of Salt Lake in Tibet of China.</title>
        <authorList>
            <person name="Zhang X."/>
            <person name="Li A."/>
        </authorList>
    </citation>
    <scope>NUCLEOTIDE SEQUENCE [LARGE SCALE GENOMIC DNA]</scope>
    <source>
        <strain evidence="3 4">B3-2-R+30</strain>
    </source>
</reference>
<evidence type="ECO:0000256" key="1">
    <source>
        <dbReference type="ARBA" id="ARBA00023125"/>
    </source>
</evidence>